<dbReference type="Pfam" id="PF20408">
    <property type="entry name" value="Abhydrolase_11"/>
    <property type="match status" value="1"/>
</dbReference>
<dbReference type="InterPro" id="IPR029058">
    <property type="entry name" value="AB_hydrolase_fold"/>
</dbReference>
<name>A0A131Z652_RHIAP</name>
<dbReference type="InterPro" id="IPR026555">
    <property type="entry name" value="NSL3/Tex30"/>
</dbReference>
<dbReference type="Gene3D" id="3.40.50.1820">
    <property type="entry name" value="alpha/beta hydrolase"/>
    <property type="match status" value="1"/>
</dbReference>
<protein>
    <submittedName>
        <fullName evidence="3">Regulatory NSL complex subunit 3</fullName>
    </submittedName>
</protein>
<dbReference type="PANTHER" id="PTHR13136:SF16">
    <property type="entry name" value="KAT8 REGULATORY NSL COMPLEX SUBUNIT 3"/>
    <property type="match status" value="1"/>
</dbReference>
<dbReference type="GO" id="GO:0044545">
    <property type="term" value="C:NSL complex"/>
    <property type="evidence" value="ECO:0007669"/>
    <property type="project" value="TreeGrafter"/>
</dbReference>
<dbReference type="SUPFAM" id="SSF53474">
    <property type="entry name" value="alpha/beta-Hydrolases"/>
    <property type="match status" value="1"/>
</dbReference>
<dbReference type="AlphaFoldDB" id="A0A131Z652"/>
<reference evidence="3" key="1">
    <citation type="journal article" date="2016" name="Ticks Tick Borne Dis.">
        <title>De novo assembly and annotation of the salivary gland transcriptome of Rhipicephalus appendiculatus male and female ticks during blood feeding.</title>
        <authorList>
            <person name="de Castro M.H."/>
            <person name="de Klerk D."/>
            <person name="Pienaar R."/>
            <person name="Latif A.A."/>
            <person name="Rees D.J."/>
            <person name="Mans B.J."/>
        </authorList>
    </citation>
    <scope>NUCLEOTIDE SEQUENCE</scope>
    <source>
        <tissue evidence="3">Salivary glands</tissue>
    </source>
</reference>
<dbReference type="EMBL" id="GEDV01002292">
    <property type="protein sequence ID" value="JAP86265.1"/>
    <property type="molecule type" value="Transcribed_RNA"/>
</dbReference>
<dbReference type="InterPro" id="IPR056519">
    <property type="entry name" value="KANSL3_1st"/>
</dbReference>
<sequence length="724" mass="78384">MSTAAHHYHYGDGRASSAEMYLHRLSGQEKEPHIVSVDHSYAKAWNAHPDSHHAKPAKLLFMKDVFVSESKSGGENVLVNVEAWKGARTPPYDGSKTRNLMSECERSASLSCRPDASWDCDSAVKRLGWTGSQQRLFNQVMRLLHADRLARLAYSDNANEPVLRRLAVDRTARRLRRIMASWDLKLLQWLHQVLMEKASVSYVAAYLDALQALRAYLPQLIDRLVGHSLGSVLLRRPWDPVAPFLSQHKPKRLPCAPLLLVCSGGPRPQAAGLPKFWSSQLSVLGKLVTVGEPTTAPGASLNQVLEATVAAARAKVLELRSSFSSRPIVLVGWMVGGLVACQVSLLESVAAVVCFGFPLVGLGGPRDVDDPLLDSHTPTLFVVGQNALSCSMDELENFREHMKAVSGLVVVGGADDALHMCALKKRLEGVTQSMVDRCILDEVGAFLQWVLSAPLMGPAGSVASTARRCSPEVARRQGRPFYHPASSLNVEPGLKSSIVAAKRGSGRRIGRPPKQVTEKPIFSTFAASLKVPLHRKRAPSLQTDPSSDVPLSQLSEVDLMPTSSLWSQSLIADPQSSPCSSPMSSPMSRFQHKDLSNTILPGEANISPAAKEEGKFVSLADGGVRTSQLQKPLSQATSMQAACQMVLPASGTISMVVTPTKMELLSGHSASEATMQPSSALEMLAEASSTHSDTVQVGIRQKASLPSTAATRTRKVRMPRFYDS</sequence>
<dbReference type="GO" id="GO:0045944">
    <property type="term" value="P:positive regulation of transcription by RNA polymerase II"/>
    <property type="evidence" value="ECO:0007669"/>
    <property type="project" value="TreeGrafter"/>
</dbReference>
<organism evidence="3">
    <name type="scientific">Rhipicephalus appendiculatus</name>
    <name type="common">Brown ear tick</name>
    <dbReference type="NCBI Taxonomy" id="34631"/>
    <lineage>
        <taxon>Eukaryota</taxon>
        <taxon>Metazoa</taxon>
        <taxon>Ecdysozoa</taxon>
        <taxon>Arthropoda</taxon>
        <taxon>Chelicerata</taxon>
        <taxon>Arachnida</taxon>
        <taxon>Acari</taxon>
        <taxon>Parasitiformes</taxon>
        <taxon>Ixodida</taxon>
        <taxon>Ixodoidea</taxon>
        <taxon>Ixodidae</taxon>
        <taxon>Rhipicephalinae</taxon>
        <taxon>Rhipicephalus</taxon>
        <taxon>Rhipicephalus</taxon>
    </lineage>
</organism>
<dbReference type="InterPro" id="IPR046879">
    <property type="entry name" value="KANL3/Tex30_Abhydrolase"/>
</dbReference>
<accession>A0A131Z652</accession>
<proteinExistence type="predicted"/>
<feature type="domain" description="KANSL3 helical" evidence="2">
    <location>
        <begin position="133"/>
        <end position="227"/>
    </location>
</feature>
<evidence type="ECO:0000313" key="3">
    <source>
        <dbReference type="EMBL" id="JAP86265.1"/>
    </source>
</evidence>
<dbReference type="PANTHER" id="PTHR13136">
    <property type="entry name" value="TESTIS DEVELOPMENT PROTEIN PRTD"/>
    <property type="match status" value="1"/>
</dbReference>
<feature type="domain" description="KANL3/Tex30 alpha/beta hydrolase-like" evidence="1">
    <location>
        <begin position="313"/>
        <end position="418"/>
    </location>
</feature>
<evidence type="ECO:0000259" key="1">
    <source>
        <dbReference type="Pfam" id="PF20408"/>
    </source>
</evidence>
<evidence type="ECO:0000259" key="2">
    <source>
        <dbReference type="Pfam" id="PF23154"/>
    </source>
</evidence>
<dbReference type="Pfam" id="PF23154">
    <property type="entry name" value="KANSL3_1st"/>
    <property type="match status" value="1"/>
</dbReference>